<dbReference type="OrthoDB" id="9780147at2"/>
<sequence length="290" mass="32665">MNQKTLFVAILVTIVLVIAVATYVEFIRKREKSAMYKKQSVAQLESLIDERISNYIQKNPEKLAVIVEEYYNKKRFDDEVEEIFQGVQNDPSVSILPTGQQNLDEVQMVIFFDYLSEASRAFLSIQKEFAQQTKVPVRIFYKGIPGTEDSVVLTKIAIASYIISPSGYQALHEAFLTAPIADLRDYDKIMSIVQNAGINIEKLNALLIDSEATSSIETILANNVDSAQHIGVRVTPSFLVKNKLFDGTQSVDNLNNIVGNVLQDEEKEIAELAEDKEDMEVVKVEEEKHP</sequence>
<reference evidence="3 4" key="1">
    <citation type="journal article" date="2018" name="Genome Biol. Evol.">
        <title>The Genome Sequence of "Candidatus Fokinia solitaria": Insights on Reductive Evolution in Rickettsiales.</title>
        <authorList>
            <person name="Floriano A.M."/>
            <person name="Castelli M."/>
            <person name="Krenek S."/>
            <person name="Berendonk T.U."/>
            <person name="Bazzocchi C."/>
            <person name="Petroni G."/>
            <person name="Sassera D."/>
        </authorList>
    </citation>
    <scope>NUCLEOTIDE SEQUENCE [LARGE SCALE GENOMIC DNA]</scope>
    <source>
        <strain evidence="3">Rio ETE_ALG 3VII</strain>
    </source>
</reference>
<name>A0A2U8BR49_9RICK</name>
<evidence type="ECO:0000259" key="2">
    <source>
        <dbReference type="Pfam" id="PF01323"/>
    </source>
</evidence>
<proteinExistence type="predicted"/>
<keyword evidence="4" id="KW-1185">Reference proteome</keyword>
<dbReference type="SUPFAM" id="SSF52833">
    <property type="entry name" value="Thioredoxin-like"/>
    <property type="match status" value="1"/>
</dbReference>
<feature type="transmembrane region" description="Helical" evidence="1">
    <location>
        <begin position="6"/>
        <end position="27"/>
    </location>
</feature>
<accession>A0A2U8BR49</accession>
<dbReference type="GO" id="GO:0016491">
    <property type="term" value="F:oxidoreductase activity"/>
    <property type="evidence" value="ECO:0007669"/>
    <property type="project" value="InterPro"/>
</dbReference>
<evidence type="ECO:0000256" key="1">
    <source>
        <dbReference type="SAM" id="Phobius"/>
    </source>
</evidence>
<protein>
    <submittedName>
        <fullName evidence="3">DSBA-like thioredoxin domain protein</fullName>
    </submittedName>
</protein>
<evidence type="ECO:0000313" key="3">
    <source>
        <dbReference type="EMBL" id="AWD32827.1"/>
    </source>
</evidence>
<gene>
    <name evidence="3" type="ORF">Fsol_00011</name>
</gene>
<keyword evidence="1" id="KW-1133">Transmembrane helix</keyword>
<keyword evidence="1" id="KW-0472">Membrane</keyword>
<dbReference type="InterPro" id="IPR001853">
    <property type="entry name" value="DSBA-like_thioredoxin_dom"/>
</dbReference>
<dbReference type="Gene3D" id="3.40.30.10">
    <property type="entry name" value="Glutaredoxin"/>
    <property type="match status" value="1"/>
</dbReference>
<dbReference type="RefSeq" id="WP_158521563.1">
    <property type="nucleotide sequence ID" value="NZ_CP025989.1"/>
</dbReference>
<feature type="domain" description="DSBA-like thioredoxin" evidence="2">
    <location>
        <begin position="169"/>
        <end position="256"/>
    </location>
</feature>
<keyword evidence="1" id="KW-0812">Transmembrane</keyword>
<dbReference type="Proteomes" id="UP000244519">
    <property type="component" value="Chromosome"/>
</dbReference>
<evidence type="ECO:0000313" key="4">
    <source>
        <dbReference type="Proteomes" id="UP000244519"/>
    </source>
</evidence>
<dbReference type="InterPro" id="IPR036249">
    <property type="entry name" value="Thioredoxin-like_sf"/>
</dbReference>
<dbReference type="AlphaFoldDB" id="A0A2U8BR49"/>
<dbReference type="Pfam" id="PF01323">
    <property type="entry name" value="DSBA"/>
    <property type="match status" value="1"/>
</dbReference>
<dbReference type="KEGG" id="fso:Fsol_00011"/>
<dbReference type="EMBL" id="CP025989">
    <property type="protein sequence ID" value="AWD32827.1"/>
    <property type="molecule type" value="Genomic_DNA"/>
</dbReference>
<organism evidence="3 4">
    <name type="scientific">Candidatus Fokinia solitaria</name>
    <dbReference type="NCBI Taxonomy" id="1802984"/>
    <lineage>
        <taxon>Bacteria</taxon>
        <taxon>Pseudomonadati</taxon>
        <taxon>Pseudomonadota</taxon>
        <taxon>Alphaproteobacteria</taxon>
        <taxon>Rickettsiales</taxon>
        <taxon>Candidatus Midichloriaceae</taxon>
        <taxon>Candidatus Fokinia</taxon>
    </lineage>
</organism>